<dbReference type="PANTHER" id="PTHR35482">
    <property type="entry name" value="CYTOCHROME C OXIDASE SUBUNIT"/>
    <property type="match status" value="1"/>
</dbReference>
<name>A0AAW0IIL4_QUESU</name>
<feature type="compositionally biased region" description="Low complexity" evidence="1">
    <location>
        <begin position="25"/>
        <end position="67"/>
    </location>
</feature>
<evidence type="ECO:0000313" key="3">
    <source>
        <dbReference type="EMBL" id="KAK7814293.1"/>
    </source>
</evidence>
<keyword evidence="4" id="KW-1185">Reference proteome</keyword>
<evidence type="ECO:0000256" key="2">
    <source>
        <dbReference type="SAM" id="Phobius"/>
    </source>
</evidence>
<sequence length="453" mass="49483">MASLQPSWLSSLNTISPSKPTFFPSTNLNKSKSFKLSSSTNQSNAESSEPISPNSPETTPETEPASIDPLKLAFEKAKSYKKSLQSKPVSKIEQNPVEVSGGSTVIGNGEGGGEGEGVGGGTKEVPVSVKVAMEKAKEYKMNKGVESGGKSGGEGDTISGLKGGNRSNLGNGVVEKTVNKKGELSISNIDFIGLEFADKKRSRGLPPGLAPVVDPFLEGDLPEVEIIVGDTRKFEEKTSLKPELTQEDDSNLYKPKVSSWGVFPRPNNISKTFGGGRVIRPGEVLETAEEKAAKETRTRQLLAAYRSEMGLDIDPKLKSECEEALKDGDSLMNIGKLKEALPYYEKVMDKLNEARLMYEKLQSHPNAQVNKKARQFVFSFQAMEMMKVTTSSPFYLKNTGYQNFFEAFVENKSNYPLKEAEIEEGSLSQVLPYIIFLVSPIFAILLIAIQKRI</sequence>
<dbReference type="EMBL" id="PKMF04001119">
    <property type="protein sequence ID" value="KAK7814293.1"/>
    <property type="molecule type" value="Genomic_DNA"/>
</dbReference>
<dbReference type="Proteomes" id="UP000237347">
    <property type="component" value="Unassembled WGS sequence"/>
</dbReference>
<feature type="region of interest" description="Disordered" evidence="1">
    <location>
        <begin position="1"/>
        <end position="125"/>
    </location>
</feature>
<gene>
    <name evidence="3" type="ORF">CFP56_003351</name>
</gene>
<protein>
    <submittedName>
        <fullName evidence="3">Uncharacterized protein</fullName>
    </submittedName>
</protein>
<feature type="compositionally biased region" description="Gly residues" evidence="1">
    <location>
        <begin position="108"/>
        <end position="122"/>
    </location>
</feature>
<keyword evidence="2" id="KW-1133">Transmembrane helix</keyword>
<keyword evidence="2" id="KW-0812">Transmembrane</keyword>
<feature type="transmembrane region" description="Helical" evidence="2">
    <location>
        <begin position="430"/>
        <end position="449"/>
    </location>
</feature>
<feature type="compositionally biased region" description="Polar residues" evidence="1">
    <location>
        <begin position="1"/>
        <end position="19"/>
    </location>
</feature>
<dbReference type="PANTHER" id="PTHR35482:SF1">
    <property type="entry name" value="CYTOCHROME C OXIDASE SUBUNIT"/>
    <property type="match status" value="1"/>
</dbReference>
<dbReference type="AlphaFoldDB" id="A0AAW0IIL4"/>
<proteinExistence type="predicted"/>
<comment type="caution">
    <text evidence="3">The sequence shown here is derived from an EMBL/GenBank/DDBJ whole genome shotgun (WGS) entry which is preliminary data.</text>
</comment>
<evidence type="ECO:0000256" key="1">
    <source>
        <dbReference type="SAM" id="MobiDB-lite"/>
    </source>
</evidence>
<feature type="compositionally biased region" description="Gly residues" evidence="1">
    <location>
        <begin position="146"/>
        <end position="155"/>
    </location>
</feature>
<reference evidence="3 4" key="1">
    <citation type="journal article" date="2018" name="Sci. Data">
        <title>The draft genome sequence of cork oak.</title>
        <authorList>
            <person name="Ramos A.M."/>
            <person name="Usie A."/>
            <person name="Barbosa P."/>
            <person name="Barros P.M."/>
            <person name="Capote T."/>
            <person name="Chaves I."/>
            <person name="Simoes F."/>
            <person name="Abreu I."/>
            <person name="Carrasquinho I."/>
            <person name="Faro C."/>
            <person name="Guimaraes J.B."/>
            <person name="Mendonca D."/>
            <person name="Nobrega F."/>
            <person name="Rodrigues L."/>
            <person name="Saibo N.J.M."/>
            <person name="Varela M.C."/>
            <person name="Egas C."/>
            <person name="Matos J."/>
            <person name="Miguel C.M."/>
            <person name="Oliveira M.M."/>
            <person name="Ricardo C.P."/>
            <person name="Goncalves S."/>
        </authorList>
    </citation>
    <scope>NUCLEOTIDE SEQUENCE [LARGE SCALE GENOMIC DNA]</scope>
    <source>
        <strain evidence="4">cv. HL8</strain>
    </source>
</reference>
<accession>A0AAW0IIL4</accession>
<organism evidence="3 4">
    <name type="scientific">Quercus suber</name>
    <name type="common">Cork oak</name>
    <dbReference type="NCBI Taxonomy" id="58331"/>
    <lineage>
        <taxon>Eukaryota</taxon>
        <taxon>Viridiplantae</taxon>
        <taxon>Streptophyta</taxon>
        <taxon>Embryophyta</taxon>
        <taxon>Tracheophyta</taxon>
        <taxon>Spermatophyta</taxon>
        <taxon>Magnoliopsida</taxon>
        <taxon>eudicotyledons</taxon>
        <taxon>Gunneridae</taxon>
        <taxon>Pentapetalae</taxon>
        <taxon>rosids</taxon>
        <taxon>fabids</taxon>
        <taxon>Fagales</taxon>
        <taxon>Fagaceae</taxon>
        <taxon>Quercus</taxon>
    </lineage>
</organism>
<feature type="region of interest" description="Disordered" evidence="1">
    <location>
        <begin position="142"/>
        <end position="167"/>
    </location>
</feature>
<evidence type="ECO:0000313" key="4">
    <source>
        <dbReference type="Proteomes" id="UP000237347"/>
    </source>
</evidence>
<keyword evidence="2" id="KW-0472">Membrane</keyword>